<dbReference type="Proteomes" id="UP000190229">
    <property type="component" value="Unassembled WGS sequence"/>
</dbReference>
<dbReference type="PANTHER" id="PTHR42794">
    <property type="entry name" value="HEMIN IMPORT ATP-BINDING PROTEIN HMUV"/>
    <property type="match status" value="1"/>
</dbReference>
<evidence type="ECO:0000259" key="5">
    <source>
        <dbReference type="PROSITE" id="PS50893"/>
    </source>
</evidence>
<keyword evidence="3" id="KW-0067">ATP-binding</keyword>
<dbReference type="FunFam" id="3.40.50.300:FF:000134">
    <property type="entry name" value="Iron-enterobactin ABC transporter ATP-binding protein"/>
    <property type="match status" value="1"/>
</dbReference>
<dbReference type="RefSeq" id="WP_079289608.1">
    <property type="nucleotide sequence ID" value="NZ_MWPS01000001.1"/>
</dbReference>
<dbReference type="PROSITE" id="PS50893">
    <property type="entry name" value="ABC_TRANSPORTER_2"/>
    <property type="match status" value="1"/>
</dbReference>
<evidence type="ECO:0000256" key="4">
    <source>
        <dbReference type="ARBA" id="ARBA00022967"/>
    </source>
</evidence>
<reference evidence="6 7" key="1">
    <citation type="submission" date="2017-02" db="EMBL/GenBank/DDBJ databases">
        <title>Draft genome of Acidibacillus ferrooxidans Huett2.</title>
        <authorList>
            <person name="Schopf S."/>
        </authorList>
    </citation>
    <scope>NUCLEOTIDE SEQUENCE [LARGE SCALE GENOMIC DNA]</scope>
    <source>
        <strain evidence="6 7">Huett2</strain>
    </source>
</reference>
<evidence type="ECO:0000313" key="7">
    <source>
        <dbReference type="Proteomes" id="UP000190229"/>
    </source>
</evidence>
<keyword evidence="4" id="KW-1278">Translocase</keyword>
<feature type="domain" description="ABC transporter" evidence="5">
    <location>
        <begin position="2"/>
        <end position="226"/>
    </location>
</feature>
<accession>A0A1V4EXE7</accession>
<dbReference type="InterPro" id="IPR003593">
    <property type="entry name" value="AAA+_ATPase"/>
</dbReference>
<dbReference type="PROSITE" id="PS00211">
    <property type="entry name" value="ABC_TRANSPORTER_1"/>
    <property type="match status" value="1"/>
</dbReference>
<sequence length="265" mass="29268">MLTITSMSYRSILRDITFSIEKGEFVALIGPNGAGKSTLLQVAAGFLAPTSGIVQLADRPIRSYRAKQRAARLSYMPQTTVLDVPYTVSDIIQMGAYAHDRPDHDIIEKSIARCHVEHLLHRDLRSLSGGERQRALLAKALVQKADYLLLDEPVSALDIQHQLEILTVLKSLAQEGQGVFVSIHHLEHVVTFADRVILLCDGKITADHAVRDVMSSHALRDAFAVDVALFDDPFTGEPRLSFARKSEGERVHRNRVAVEGGISLD</sequence>
<dbReference type="InterPro" id="IPR003439">
    <property type="entry name" value="ABC_transporter-like_ATP-bd"/>
</dbReference>
<organism evidence="6 7">
    <name type="scientific">Ferroacidibacillus organovorans</name>
    <dbReference type="NCBI Taxonomy" id="1765683"/>
    <lineage>
        <taxon>Bacteria</taxon>
        <taxon>Bacillati</taxon>
        <taxon>Bacillota</taxon>
        <taxon>Bacilli</taxon>
        <taxon>Bacillales</taxon>
        <taxon>Alicyclobacillaceae</taxon>
        <taxon>Ferroacidibacillus</taxon>
    </lineage>
</organism>
<dbReference type="Pfam" id="PF00005">
    <property type="entry name" value="ABC_tran"/>
    <property type="match status" value="1"/>
</dbReference>
<evidence type="ECO:0000256" key="2">
    <source>
        <dbReference type="ARBA" id="ARBA00022741"/>
    </source>
</evidence>
<dbReference type="InterPro" id="IPR017871">
    <property type="entry name" value="ABC_transporter-like_CS"/>
</dbReference>
<gene>
    <name evidence="6" type="ORF">B2M26_00115</name>
</gene>
<dbReference type="SUPFAM" id="SSF52540">
    <property type="entry name" value="P-loop containing nucleoside triphosphate hydrolases"/>
    <property type="match status" value="1"/>
</dbReference>
<dbReference type="CDD" id="cd03214">
    <property type="entry name" value="ABC_Iron-Siderophores_B12_Hemin"/>
    <property type="match status" value="1"/>
</dbReference>
<dbReference type="EMBL" id="MWPS01000001">
    <property type="protein sequence ID" value="OPG17599.1"/>
    <property type="molecule type" value="Genomic_DNA"/>
</dbReference>
<keyword evidence="1" id="KW-0813">Transport</keyword>
<keyword evidence="2" id="KW-0547">Nucleotide-binding</keyword>
<dbReference type="GO" id="GO:0016887">
    <property type="term" value="F:ATP hydrolysis activity"/>
    <property type="evidence" value="ECO:0007669"/>
    <property type="project" value="InterPro"/>
</dbReference>
<keyword evidence="7" id="KW-1185">Reference proteome</keyword>
<dbReference type="Gene3D" id="3.40.50.300">
    <property type="entry name" value="P-loop containing nucleotide triphosphate hydrolases"/>
    <property type="match status" value="1"/>
</dbReference>
<dbReference type="SMART" id="SM00382">
    <property type="entry name" value="AAA"/>
    <property type="match status" value="1"/>
</dbReference>
<evidence type="ECO:0000256" key="3">
    <source>
        <dbReference type="ARBA" id="ARBA00022840"/>
    </source>
</evidence>
<dbReference type="InterPro" id="IPR027417">
    <property type="entry name" value="P-loop_NTPase"/>
</dbReference>
<protein>
    <recommendedName>
        <fullName evidence="5">ABC transporter domain-containing protein</fullName>
    </recommendedName>
</protein>
<comment type="caution">
    <text evidence="6">The sequence shown here is derived from an EMBL/GenBank/DDBJ whole genome shotgun (WGS) entry which is preliminary data.</text>
</comment>
<proteinExistence type="predicted"/>
<evidence type="ECO:0000313" key="6">
    <source>
        <dbReference type="EMBL" id="OPG17599.1"/>
    </source>
</evidence>
<dbReference type="GO" id="GO:0005524">
    <property type="term" value="F:ATP binding"/>
    <property type="evidence" value="ECO:0007669"/>
    <property type="project" value="UniProtKB-KW"/>
</dbReference>
<dbReference type="AlphaFoldDB" id="A0A1V4EXE7"/>
<dbReference type="PANTHER" id="PTHR42794:SF1">
    <property type="entry name" value="HEMIN IMPORT ATP-BINDING PROTEIN HMUV"/>
    <property type="match status" value="1"/>
</dbReference>
<name>A0A1V4EXE7_9BACL</name>
<evidence type="ECO:0000256" key="1">
    <source>
        <dbReference type="ARBA" id="ARBA00022448"/>
    </source>
</evidence>